<keyword evidence="2" id="KW-1185">Reference proteome</keyword>
<sequence>MTSRTGGHFGSAGLDKRLECVVVVMVNIGEGVTTTHDNDDDFFQEGLLILAVVLDFTGLQALKRYKDKRYSG</sequence>
<dbReference type="Proteomes" id="UP001607302">
    <property type="component" value="Unassembled WGS sequence"/>
</dbReference>
<evidence type="ECO:0000313" key="1">
    <source>
        <dbReference type="EMBL" id="KAL2737897.1"/>
    </source>
</evidence>
<reference evidence="1 2" key="1">
    <citation type="journal article" date="2024" name="Ann. Entomol. Soc. Am.">
        <title>Genomic analyses of the southern and eastern yellowjacket wasps (Hymenoptera: Vespidae) reveal evolutionary signatures of social life.</title>
        <authorList>
            <person name="Catto M.A."/>
            <person name="Caine P.B."/>
            <person name="Orr S.E."/>
            <person name="Hunt B.G."/>
            <person name="Goodisman M.A.D."/>
        </authorList>
    </citation>
    <scope>NUCLEOTIDE SEQUENCE [LARGE SCALE GENOMIC DNA]</scope>
    <source>
        <strain evidence="1">233</strain>
        <tissue evidence="1">Head and thorax</tissue>
    </source>
</reference>
<organism evidence="1 2">
    <name type="scientific">Vespula squamosa</name>
    <name type="common">Southern yellow jacket</name>
    <name type="synonym">Wasp</name>
    <dbReference type="NCBI Taxonomy" id="30214"/>
    <lineage>
        <taxon>Eukaryota</taxon>
        <taxon>Metazoa</taxon>
        <taxon>Ecdysozoa</taxon>
        <taxon>Arthropoda</taxon>
        <taxon>Hexapoda</taxon>
        <taxon>Insecta</taxon>
        <taxon>Pterygota</taxon>
        <taxon>Neoptera</taxon>
        <taxon>Endopterygota</taxon>
        <taxon>Hymenoptera</taxon>
        <taxon>Apocrita</taxon>
        <taxon>Aculeata</taxon>
        <taxon>Vespoidea</taxon>
        <taxon>Vespidae</taxon>
        <taxon>Vespinae</taxon>
        <taxon>Vespula</taxon>
    </lineage>
</organism>
<gene>
    <name evidence="1" type="ORF">V1478_001983</name>
</gene>
<evidence type="ECO:0000313" key="2">
    <source>
        <dbReference type="Proteomes" id="UP001607302"/>
    </source>
</evidence>
<name>A0ABD2BYN8_VESSQ</name>
<proteinExistence type="predicted"/>
<comment type="caution">
    <text evidence="1">The sequence shown here is derived from an EMBL/GenBank/DDBJ whole genome shotgun (WGS) entry which is preliminary data.</text>
</comment>
<dbReference type="AlphaFoldDB" id="A0ABD2BYN8"/>
<accession>A0ABD2BYN8</accession>
<dbReference type="EMBL" id="JAUDFV010000027">
    <property type="protein sequence ID" value="KAL2737897.1"/>
    <property type="molecule type" value="Genomic_DNA"/>
</dbReference>
<protein>
    <submittedName>
        <fullName evidence="1">Uncharacterized protein</fullName>
    </submittedName>
</protein>